<feature type="transmembrane region" description="Helical" evidence="7">
    <location>
        <begin position="65"/>
        <end position="86"/>
    </location>
</feature>
<keyword evidence="4 7" id="KW-1133">Transmembrane helix</keyword>
<geneLocation type="mitochondrion" evidence="9"/>
<sequence>MKAGTDLDFIDDDADDDVGKPATQQQQEEASAAADGADDVGDLPPVYDPDTERASRSHLIEPRRAYLFALLLNLAPIGSGIAALLLMDDELFFVPLIVLGVTYIVYLKEAFGSPVLSYLKYTTGTYATMSELESLYATAPVLRLSVQCYHYETRVRTVTHTDSQGRTSSRLETYTVRVDTHSASTFFPITSFRSEHDGTQITDALPFDLVRVRLHETVLFGDTASRVAFQRFSRAFRNENRFDVHQDYHEHFGTPGLHKRMLMANETFKRPFWMNRVVCVLAILLLFAWPYRLALQSRAVKVRLQMTKVVYAFSR</sequence>
<comment type="similarity">
    <text evidence="2">Belongs to the TMEM151 family.</text>
</comment>
<dbReference type="PANTHER" id="PTHR31893">
    <property type="entry name" value="TRANSMEMBRANE PROTEIN 151 HOMOLOG"/>
    <property type="match status" value="1"/>
</dbReference>
<evidence type="ECO:0000256" key="3">
    <source>
        <dbReference type="ARBA" id="ARBA00022692"/>
    </source>
</evidence>
<accession>A0A0G4J2B1</accession>
<dbReference type="Pfam" id="PF14857">
    <property type="entry name" value="TMEM151"/>
    <property type="match status" value="1"/>
</dbReference>
<keyword evidence="5 7" id="KW-0472">Membrane</keyword>
<dbReference type="GO" id="GO:0016020">
    <property type="term" value="C:membrane"/>
    <property type="evidence" value="ECO:0007669"/>
    <property type="project" value="UniProtKB-SubCell"/>
</dbReference>
<evidence type="ECO:0000256" key="2">
    <source>
        <dbReference type="ARBA" id="ARBA00009583"/>
    </source>
</evidence>
<dbReference type="EMBL" id="OVEO01000020">
    <property type="protein sequence ID" value="SPR02019.1"/>
    <property type="molecule type" value="Genomic_DNA"/>
</dbReference>
<reference evidence="9 11" key="2">
    <citation type="submission" date="2018-03" db="EMBL/GenBank/DDBJ databases">
        <authorList>
            <person name="Fogelqvist J."/>
        </authorList>
    </citation>
    <scope>NUCLEOTIDE SEQUENCE [LARGE SCALE GENOMIC DNA]</scope>
</reference>
<evidence type="ECO:0000256" key="6">
    <source>
        <dbReference type="SAM" id="MobiDB-lite"/>
    </source>
</evidence>
<evidence type="ECO:0000256" key="5">
    <source>
        <dbReference type="ARBA" id="ARBA00023136"/>
    </source>
</evidence>
<name>A0A0G4J2B1_PLABS</name>
<feature type="transmembrane region" description="Helical" evidence="7">
    <location>
        <begin position="273"/>
        <end position="291"/>
    </location>
</feature>
<evidence type="ECO:0000313" key="9">
    <source>
        <dbReference type="EMBL" id="SPR02019.1"/>
    </source>
</evidence>
<evidence type="ECO:0000313" key="11">
    <source>
        <dbReference type="Proteomes" id="UP000290189"/>
    </source>
</evidence>
<gene>
    <name evidence="8" type="ORF">PBRA_008622</name>
    <name evidence="9" type="ORF">PLBR_LOCUS9234</name>
</gene>
<evidence type="ECO:0000256" key="4">
    <source>
        <dbReference type="ARBA" id="ARBA00022989"/>
    </source>
</evidence>
<keyword evidence="10" id="KW-1185">Reference proteome</keyword>
<keyword evidence="9" id="KW-0496">Mitochondrion</keyword>
<evidence type="ECO:0000256" key="7">
    <source>
        <dbReference type="SAM" id="Phobius"/>
    </source>
</evidence>
<feature type="region of interest" description="Disordered" evidence="6">
    <location>
        <begin position="1"/>
        <end position="55"/>
    </location>
</feature>
<proteinExistence type="inferred from homology"/>
<dbReference type="PANTHER" id="PTHR31893:SF5">
    <property type="entry name" value="TRANSMEMBRANE PROTEIN 151 HOMOLOG"/>
    <property type="match status" value="1"/>
</dbReference>
<dbReference type="OrthoDB" id="190434at2759"/>
<feature type="transmembrane region" description="Helical" evidence="7">
    <location>
        <begin position="92"/>
        <end position="111"/>
    </location>
</feature>
<protein>
    <submittedName>
        <fullName evidence="8">Uncharacterized protein</fullName>
    </submittedName>
</protein>
<keyword evidence="3 7" id="KW-0812">Transmembrane</keyword>
<evidence type="ECO:0000256" key="1">
    <source>
        <dbReference type="ARBA" id="ARBA00004141"/>
    </source>
</evidence>
<dbReference type="AlphaFoldDB" id="A0A0G4J2B1"/>
<evidence type="ECO:0000313" key="8">
    <source>
        <dbReference type="EMBL" id="CEP01680.1"/>
    </source>
</evidence>
<reference evidence="8 10" key="1">
    <citation type="submission" date="2015-02" db="EMBL/GenBank/DDBJ databases">
        <authorList>
            <person name="Chooi Y.-H."/>
        </authorList>
    </citation>
    <scope>NUCLEOTIDE SEQUENCE [LARGE SCALE GENOMIC DNA]</scope>
    <source>
        <strain evidence="8">E3</strain>
    </source>
</reference>
<dbReference type="EMBL" id="CDSF01000115">
    <property type="protein sequence ID" value="CEP01680.1"/>
    <property type="molecule type" value="Genomic_DNA"/>
</dbReference>
<dbReference type="InterPro" id="IPR026767">
    <property type="entry name" value="Tmem151"/>
</dbReference>
<dbReference type="OMA" id="RMLMANE"/>
<comment type="subcellular location">
    <subcellularLocation>
        <location evidence="1">Membrane</location>
        <topology evidence="1">Multi-pass membrane protein</topology>
    </subcellularLocation>
</comment>
<dbReference type="Proteomes" id="UP000039324">
    <property type="component" value="Unassembled WGS sequence"/>
</dbReference>
<dbReference type="Proteomes" id="UP000290189">
    <property type="component" value="Unassembled WGS sequence"/>
</dbReference>
<evidence type="ECO:0000313" key="10">
    <source>
        <dbReference type="Proteomes" id="UP000039324"/>
    </source>
</evidence>
<feature type="compositionally biased region" description="Low complexity" evidence="6">
    <location>
        <begin position="22"/>
        <end position="35"/>
    </location>
</feature>
<organism evidence="8 10">
    <name type="scientific">Plasmodiophora brassicae</name>
    <name type="common">Clubroot disease agent</name>
    <dbReference type="NCBI Taxonomy" id="37360"/>
    <lineage>
        <taxon>Eukaryota</taxon>
        <taxon>Sar</taxon>
        <taxon>Rhizaria</taxon>
        <taxon>Endomyxa</taxon>
        <taxon>Phytomyxea</taxon>
        <taxon>Plasmodiophorida</taxon>
        <taxon>Plasmodiophoridae</taxon>
        <taxon>Plasmodiophora</taxon>
    </lineage>
</organism>